<dbReference type="RefSeq" id="WP_073077411.1">
    <property type="nucleotide sequence ID" value="NZ_FQXV01000004.1"/>
</dbReference>
<evidence type="ECO:0000313" key="12">
    <source>
        <dbReference type="EMBL" id="SHH94219.1"/>
    </source>
</evidence>
<evidence type="ECO:0000256" key="2">
    <source>
        <dbReference type="ARBA" id="ARBA00011123"/>
    </source>
</evidence>
<dbReference type="GO" id="GO:0016740">
    <property type="term" value="F:transferase activity"/>
    <property type="evidence" value="ECO:0007669"/>
    <property type="project" value="UniProtKB-KW"/>
</dbReference>
<comment type="catalytic activity">
    <reaction evidence="8 10">
        <text>L-aspartyl-tRNA(Asn) + L-glutamine + ATP + H2O = L-asparaginyl-tRNA(Asn) + L-glutamate + ADP + phosphate + 2 H(+)</text>
        <dbReference type="Rhea" id="RHEA:14513"/>
        <dbReference type="Rhea" id="RHEA-COMP:9674"/>
        <dbReference type="Rhea" id="RHEA-COMP:9677"/>
        <dbReference type="ChEBI" id="CHEBI:15377"/>
        <dbReference type="ChEBI" id="CHEBI:15378"/>
        <dbReference type="ChEBI" id="CHEBI:29985"/>
        <dbReference type="ChEBI" id="CHEBI:30616"/>
        <dbReference type="ChEBI" id="CHEBI:43474"/>
        <dbReference type="ChEBI" id="CHEBI:58359"/>
        <dbReference type="ChEBI" id="CHEBI:78515"/>
        <dbReference type="ChEBI" id="CHEBI:78516"/>
        <dbReference type="ChEBI" id="CHEBI:456216"/>
    </reaction>
</comment>
<comment type="similarity">
    <text evidence="1 10">Belongs to the GatB/GatE family. GatB subfamily.</text>
</comment>
<evidence type="ECO:0000256" key="7">
    <source>
        <dbReference type="ARBA" id="ARBA00024799"/>
    </source>
</evidence>
<reference evidence="12 13" key="1">
    <citation type="submission" date="2016-11" db="EMBL/GenBank/DDBJ databases">
        <authorList>
            <person name="Jaros S."/>
            <person name="Januszkiewicz K."/>
            <person name="Wedrychowicz H."/>
        </authorList>
    </citation>
    <scope>NUCLEOTIDE SEQUENCE [LARGE SCALE GENOMIC DNA]</scope>
    <source>
        <strain evidence="12 13">DSM 10068</strain>
    </source>
</reference>
<evidence type="ECO:0000256" key="8">
    <source>
        <dbReference type="ARBA" id="ARBA00047380"/>
    </source>
</evidence>
<evidence type="ECO:0000256" key="4">
    <source>
        <dbReference type="ARBA" id="ARBA00022741"/>
    </source>
</evidence>
<evidence type="ECO:0000256" key="9">
    <source>
        <dbReference type="ARBA" id="ARBA00047913"/>
    </source>
</evidence>
<dbReference type="GO" id="GO:0006412">
    <property type="term" value="P:translation"/>
    <property type="evidence" value="ECO:0007669"/>
    <property type="project" value="UniProtKB-UniRule"/>
</dbReference>
<gene>
    <name evidence="10" type="primary">gatB</name>
    <name evidence="12" type="ORF">SAMN02745823_01561</name>
</gene>
<dbReference type="Pfam" id="PF02637">
    <property type="entry name" value="GatB_Yqey"/>
    <property type="match status" value="1"/>
</dbReference>
<comment type="subunit">
    <text evidence="2 10">Heterotrimer of A, B and C subunits.</text>
</comment>
<dbReference type="Gene3D" id="1.10.10.410">
    <property type="match status" value="1"/>
</dbReference>
<dbReference type="OrthoDB" id="9804078at2"/>
<keyword evidence="12" id="KW-0808">Transferase</keyword>
<dbReference type="Gene3D" id="1.10.150.380">
    <property type="entry name" value="GatB domain, N-terminal subdomain"/>
    <property type="match status" value="1"/>
</dbReference>
<dbReference type="NCBIfam" id="NF004012">
    <property type="entry name" value="PRK05477.1-2"/>
    <property type="match status" value="1"/>
</dbReference>
<evidence type="ECO:0000256" key="6">
    <source>
        <dbReference type="ARBA" id="ARBA00022917"/>
    </source>
</evidence>
<dbReference type="GO" id="GO:0050566">
    <property type="term" value="F:asparaginyl-tRNA synthase (glutamine-hydrolyzing) activity"/>
    <property type="evidence" value="ECO:0007669"/>
    <property type="project" value="RHEA"/>
</dbReference>
<keyword evidence="5 10" id="KW-0067">ATP-binding</keyword>
<organism evidence="12 13">
    <name type="scientific">Sporobacter termitidis DSM 10068</name>
    <dbReference type="NCBI Taxonomy" id="1123282"/>
    <lineage>
        <taxon>Bacteria</taxon>
        <taxon>Bacillati</taxon>
        <taxon>Bacillota</taxon>
        <taxon>Clostridia</taxon>
        <taxon>Eubacteriales</taxon>
        <taxon>Oscillospiraceae</taxon>
        <taxon>Sporobacter</taxon>
    </lineage>
</organism>
<accession>A0A1M5X328</accession>
<feature type="domain" description="Asn/Gln amidotransferase" evidence="11">
    <location>
        <begin position="322"/>
        <end position="469"/>
    </location>
</feature>
<dbReference type="SUPFAM" id="SSF89095">
    <property type="entry name" value="GatB/YqeY motif"/>
    <property type="match status" value="1"/>
</dbReference>
<dbReference type="EC" id="6.3.5.-" evidence="10"/>
<comment type="function">
    <text evidence="7 10">Allows the formation of correctly charged Asn-tRNA(Asn) or Gln-tRNA(Gln) through the transamidation of misacylated Asp-tRNA(Asn) or Glu-tRNA(Gln) in organisms which lack either or both of asparaginyl-tRNA or glutaminyl-tRNA synthetases. The reaction takes place in the presence of glutamine and ATP through an activated phospho-Asp-tRNA(Asn) or phospho-Glu-tRNA(Gln).</text>
</comment>
<dbReference type="InterPro" id="IPR017959">
    <property type="entry name" value="Asn/Gln-tRNA_amidoTrfase_suB/E"/>
</dbReference>
<dbReference type="NCBIfam" id="NF004014">
    <property type="entry name" value="PRK05477.1-4"/>
    <property type="match status" value="1"/>
</dbReference>
<dbReference type="PANTHER" id="PTHR11659">
    <property type="entry name" value="GLUTAMYL-TRNA GLN AMIDOTRANSFERASE SUBUNIT B MITOCHONDRIAL AND PROKARYOTIC PET112-RELATED"/>
    <property type="match status" value="1"/>
</dbReference>
<dbReference type="SUPFAM" id="SSF55931">
    <property type="entry name" value="Glutamine synthetase/guanido kinase"/>
    <property type="match status" value="1"/>
</dbReference>
<evidence type="ECO:0000256" key="10">
    <source>
        <dbReference type="HAMAP-Rule" id="MF_00121"/>
    </source>
</evidence>
<dbReference type="GO" id="GO:0005524">
    <property type="term" value="F:ATP binding"/>
    <property type="evidence" value="ECO:0007669"/>
    <property type="project" value="UniProtKB-KW"/>
</dbReference>
<dbReference type="InterPro" id="IPR004413">
    <property type="entry name" value="GatB"/>
</dbReference>
<dbReference type="PROSITE" id="PS01234">
    <property type="entry name" value="GATB"/>
    <property type="match status" value="1"/>
</dbReference>
<dbReference type="InterPro" id="IPR023168">
    <property type="entry name" value="GatB_Yqey_C_2"/>
</dbReference>
<dbReference type="Pfam" id="PF02934">
    <property type="entry name" value="GatB_N"/>
    <property type="match status" value="1"/>
</dbReference>
<sequence length="471" mass="51733">MTYEMVIGLETHVELSTKTKIFCGCTTQFGGAPNTHCCPVCTGQPGSLPVLNKSVIEYAATAGLALNCGINTQSVMARKHYVYPDLPKAYQISQYEQPLCEGGWVELSGGRRINLTRIHIEEDAGKLVHQGGAVFIDYNRGGVPLIEIVSEPDFRSAEECTEYLEKLQTILRAVGVSDCRMQEGSMRCDVNISLRPKGETKFGVRAEIKNLNSFTSVAAAIAHEFDRQEELLSAGGAVEQETRHFDADTGETSSLRGKENADDYRYFPEPDIVPVIIPEDVLQRLRDGLPELPDAKRERYISALGVPEADARLLTKYRKVSEYFEAASEGCESPKTAATFMVTQMFSLIPTEAERENWSPAVSAAQLNELVKLLEGGKLSRNIAKRVFSQMLETGKPATDFISEEDMAGFDAGALNELCLRAVAENSKSVDDYRTGKEKAIKALVGAVMRESRGRANAIEAEELLKKIIAG</sequence>
<protein>
    <recommendedName>
        <fullName evidence="10">Aspartyl/glutamyl-tRNA(Asn/Gln) amidotransferase subunit B</fullName>
        <shortName evidence="10">Asp/Glu-ADT subunit B</shortName>
        <ecNumber evidence="10">6.3.5.-</ecNumber>
    </recommendedName>
</protein>
<dbReference type="InterPro" id="IPR042114">
    <property type="entry name" value="GatB_C_1"/>
</dbReference>
<dbReference type="Proteomes" id="UP000183995">
    <property type="component" value="Unassembled WGS sequence"/>
</dbReference>
<name>A0A1M5X328_9FIRM</name>
<dbReference type="SMART" id="SM00845">
    <property type="entry name" value="GatB_Yqey"/>
    <property type="match status" value="1"/>
</dbReference>
<proteinExistence type="inferred from homology"/>
<dbReference type="FunFam" id="1.10.10.410:FF:000001">
    <property type="entry name" value="Aspartyl/glutamyl-tRNA(Asn/Gln) amidotransferase subunit B"/>
    <property type="match status" value="1"/>
</dbReference>
<comment type="catalytic activity">
    <reaction evidence="9 10">
        <text>L-glutamyl-tRNA(Gln) + L-glutamine + ATP + H2O = L-glutaminyl-tRNA(Gln) + L-glutamate + ADP + phosphate + H(+)</text>
        <dbReference type="Rhea" id="RHEA:17521"/>
        <dbReference type="Rhea" id="RHEA-COMP:9681"/>
        <dbReference type="Rhea" id="RHEA-COMP:9684"/>
        <dbReference type="ChEBI" id="CHEBI:15377"/>
        <dbReference type="ChEBI" id="CHEBI:15378"/>
        <dbReference type="ChEBI" id="CHEBI:29985"/>
        <dbReference type="ChEBI" id="CHEBI:30616"/>
        <dbReference type="ChEBI" id="CHEBI:43474"/>
        <dbReference type="ChEBI" id="CHEBI:58359"/>
        <dbReference type="ChEBI" id="CHEBI:78520"/>
        <dbReference type="ChEBI" id="CHEBI:78521"/>
        <dbReference type="ChEBI" id="CHEBI:456216"/>
    </reaction>
</comment>
<dbReference type="InterPro" id="IPR017958">
    <property type="entry name" value="Gln-tRNA_amidoTrfase_suB_CS"/>
</dbReference>
<dbReference type="InterPro" id="IPR006075">
    <property type="entry name" value="Asn/Gln-tRNA_Trfase_suB/E_cat"/>
</dbReference>
<dbReference type="EMBL" id="FQXV01000004">
    <property type="protein sequence ID" value="SHH94219.1"/>
    <property type="molecule type" value="Genomic_DNA"/>
</dbReference>
<dbReference type="HAMAP" id="MF_00121">
    <property type="entry name" value="GatB"/>
    <property type="match status" value="1"/>
</dbReference>
<dbReference type="InterPro" id="IPR003789">
    <property type="entry name" value="Asn/Gln_tRNA_amidoTrase-B-like"/>
</dbReference>
<keyword evidence="13" id="KW-1185">Reference proteome</keyword>
<dbReference type="InterPro" id="IPR014746">
    <property type="entry name" value="Gln_synth/guanido_kin_cat_dom"/>
</dbReference>
<evidence type="ECO:0000256" key="5">
    <source>
        <dbReference type="ARBA" id="ARBA00022840"/>
    </source>
</evidence>
<dbReference type="InterPro" id="IPR018027">
    <property type="entry name" value="Asn/Gln_amidotransferase"/>
</dbReference>
<keyword evidence="3 10" id="KW-0436">Ligase</keyword>
<dbReference type="AlphaFoldDB" id="A0A1M5X328"/>
<evidence type="ECO:0000256" key="1">
    <source>
        <dbReference type="ARBA" id="ARBA00005306"/>
    </source>
</evidence>
<evidence type="ECO:0000256" key="3">
    <source>
        <dbReference type="ARBA" id="ARBA00022598"/>
    </source>
</evidence>
<keyword evidence="4 10" id="KW-0547">Nucleotide-binding</keyword>
<keyword evidence="6 10" id="KW-0648">Protein biosynthesis</keyword>
<evidence type="ECO:0000313" key="13">
    <source>
        <dbReference type="Proteomes" id="UP000183995"/>
    </source>
</evidence>
<dbReference type="NCBIfam" id="TIGR00133">
    <property type="entry name" value="gatB"/>
    <property type="match status" value="1"/>
</dbReference>
<evidence type="ECO:0000259" key="11">
    <source>
        <dbReference type="SMART" id="SM00845"/>
    </source>
</evidence>
<dbReference type="STRING" id="1123282.SAMN02745823_01561"/>
<dbReference type="GO" id="GO:0050567">
    <property type="term" value="F:glutaminyl-tRNA synthase (glutamine-hydrolyzing) activity"/>
    <property type="evidence" value="ECO:0007669"/>
    <property type="project" value="UniProtKB-UniRule"/>
</dbReference>